<sequence length="91" mass="10023">MSTYTCECNSNHVLDTVDGVPKSVESTQDQTLFLIGVRIVAVGVLISLVSRFFLRRRILARNAMEQYAEEGLQVTMGAQQDGLAVDASAWM</sequence>
<keyword evidence="1" id="KW-0472">Membrane</keyword>
<evidence type="ECO:0000313" key="3">
    <source>
        <dbReference type="Proteomes" id="UP000095192"/>
    </source>
</evidence>
<keyword evidence="1" id="KW-1133">Transmembrane helix</keyword>
<keyword evidence="1" id="KW-0812">Transmembrane</keyword>
<evidence type="ECO:0000313" key="2">
    <source>
        <dbReference type="EMBL" id="OEH77567.1"/>
    </source>
</evidence>
<organism evidence="2 3">
    <name type="scientific">Cyclospora cayetanensis</name>
    <dbReference type="NCBI Taxonomy" id="88456"/>
    <lineage>
        <taxon>Eukaryota</taxon>
        <taxon>Sar</taxon>
        <taxon>Alveolata</taxon>
        <taxon>Apicomplexa</taxon>
        <taxon>Conoidasida</taxon>
        <taxon>Coccidia</taxon>
        <taxon>Eucoccidiorida</taxon>
        <taxon>Eimeriorina</taxon>
        <taxon>Eimeriidae</taxon>
        <taxon>Cyclospora</taxon>
    </lineage>
</organism>
<reference evidence="2 3" key="1">
    <citation type="journal article" date="2016" name="BMC Genomics">
        <title>Comparative genomics reveals Cyclospora cayetanensis possesses coccidia-like metabolism and invasion components but unique surface antigens.</title>
        <authorList>
            <person name="Liu S."/>
            <person name="Wang L."/>
            <person name="Zheng H."/>
            <person name="Xu Z."/>
            <person name="Roellig D.M."/>
            <person name="Li N."/>
            <person name="Frace M.A."/>
            <person name="Tang K."/>
            <person name="Arrowood M.J."/>
            <person name="Moss D.M."/>
            <person name="Zhang L."/>
            <person name="Feng Y."/>
            <person name="Xiao L."/>
        </authorList>
    </citation>
    <scope>NUCLEOTIDE SEQUENCE [LARGE SCALE GENOMIC DNA]</scope>
    <source>
        <strain evidence="2 3">CHN_HEN01</strain>
    </source>
</reference>
<dbReference type="InParanoid" id="A0A1D3D2A2"/>
<dbReference type="EMBL" id="JROU02001054">
    <property type="protein sequence ID" value="OEH77567.1"/>
    <property type="molecule type" value="Genomic_DNA"/>
</dbReference>
<dbReference type="AlphaFoldDB" id="A0A1D3D2A2"/>
<feature type="transmembrane region" description="Helical" evidence="1">
    <location>
        <begin position="32"/>
        <end position="54"/>
    </location>
</feature>
<proteinExistence type="predicted"/>
<dbReference type="VEuPathDB" id="ToxoDB:cyc_08707"/>
<dbReference type="Proteomes" id="UP000095192">
    <property type="component" value="Unassembled WGS sequence"/>
</dbReference>
<protein>
    <submittedName>
        <fullName evidence="2">Uncharacterized protein</fullName>
    </submittedName>
</protein>
<gene>
    <name evidence="2" type="ORF">cyc_08707</name>
</gene>
<name>A0A1D3D2A2_9EIME</name>
<accession>A0A1D3D2A2</accession>
<evidence type="ECO:0000256" key="1">
    <source>
        <dbReference type="SAM" id="Phobius"/>
    </source>
</evidence>
<keyword evidence="3" id="KW-1185">Reference proteome</keyword>
<comment type="caution">
    <text evidence="2">The sequence shown here is derived from an EMBL/GenBank/DDBJ whole genome shotgun (WGS) entry which is preliminary data.</text>
</comment>